<dbReference type="PANTHER" id="PTHR43369:SF2">
    <property type="entry name" value="PHOSPHORIBOSYLGLYCINAMIDE FORMYLTRANSFERASE"/>
    <property type="match status" value="1"/>
</dbReference>
<dbReference type="Gene3D" id="3.40.50.170">
    <property type="entry name" value="Formyl transferase, N-terminal domain"/>
    <property type="match status" value="1"/>
</dbReference>
<dbReference type="GO" id="GO:0006189">
    <property type="term" value="P:'de novo' IMP biosynthetic process"/>
    <property type="evidence" value="ECO:0007669"/>
    <property type="project" value="TreeGrafter"/>
</dbReference>
<dbReference type="InterPro" id="IPR002376">
    <property type="entry name" value="Formyl_transf_N"/>
</dbReference>
<dbReference type="EC" id="2.1.2.2" evidence="2"/>
<evidence type="ECO:0000313" key="6">
    <source>
        <dbReference type="EMBL" id="PIP14664.1"/>
    </source>
</evidence>
<dbReference type="PANTHER" id="PTHR43369">
    <property type="entry name" value="PHOSPHORIBOSYLGLYCINAMIDE FORMYLTRANSFERASE"/>
    <property type="match status" value="1"/>
</dbReference>
<dbReference type="Proteomes" id="UP000231025">
    <property type="component" value="Unassembled WGS sequence"/>
</dbReference>
<evidence type="ECO:0000259" key="5">
    <source>
        <dbReference type="Pfam" id="PF00551"/>
    </source>
</evidence>
<evidence type="ECO:0000256" key="1">
    <source>
        <dbReference type="ARBA" id="ARBA00005054"/>
    </source>
</evidence>
<protein>
    <recommendedName>
        <fullName evidence="2">phosphoribosylglycinamide formyltransferase 1</fullName>
        <ecNumber evidence="2">2.1.2.2</ecNumber>
    </recommendedName>
</protein>
<proteinExistence type="predicted"/>
<dbReference type="SUPFAM" id="SSF53328">
    <property type="entry name" value="Formyltransferase"/>
    <property type="match status" value="1"/>
</dbReference>
<keyword evidence="4" id="KW-0658">Purine biosynthesis</keyword>
<organism evidence="6 7">
    <name type="scientific">Candidatus Roizmanbacteria bacterium CG23_combo_of_CG06-09_8_20_14_all_35_49</name>
    <dbReference type="NCBI Taxonomy" id="1974863"/>
    <lineage>
        <taxon>Bacteria</taxon>
        <taxon>Candidatus Roizmaniibacteriota</taxon>
    </lineage>
</organism>
<evidence type="ECO:0000256" key="3">
    <source>
        <dbReference type="ARBA" id="ARBA00022679"/>
    </source>
</evidence>
<accession>A0A2G9Y624</accession>
<comment type="pathway">
    <text evidence="1">Purine metabolism; IMP biosynthesis via de novo pathway; N(2)-formyl-N(1)-(5-phospho-D-ribosyl)glycinamide from N(1)-(5-phospho-D-ribosyl)glycinamide (10-formyl THF route): step 1/1.</text>
</comment>
<evidence type="ECO:0000313" key="7">
    <source>
        <dbReference type="Proteomes" id="UP000231025"/>
    </source>
</evidence>
<sequence length="174" mass="19719">MKKLAVLISASGPGTNLKAIRKAIKSKKLKAKICLVISDTHKKLADFPVDYICLAGWKKIIPDWLIKKFPNKILNIHPGLVPDKLKGKVINPDGTKALWNRGKFCQAAIQNFFDKKATYAGSTVHFLSSEFDFGLILERCFEKIKTQDTVESLYRRLKIKENKIYVQALIKLCN</sequence>
<reference evidence="6 7" key="1">
    <citation type="submission" date="2017-09" db="EMBL/GenBank/DDBJ databases">
        <title>Depth-based differentiation of microbial function through sediment-hosted aquifers and enrichment of novel symbionts in the deep terrestrial subsurface.</title>
        <authorList>
            <person name="Probst A.J."/>
            <person name="Ladd B."/>
            <person name="Jarett J.K."/>
            <person name="Geller-Mcgrath D.E."/>
            <person name="Sieber C.M."/>
            <person name="Emerson J.B."/>
            <person name="Anantharaman K."/>
            <person name="Thomas B.C."/>
            <person name="Malmstrom R."/>
            <person name="Stieglmeier M."/>
            <person name="Klingl A."/>
            <person name="Woyke T."/>
            <person name="Ryan C.M."/>
            <person name="Banfield J.F."/>
        </authorList>
    </citation>
    <scope>NUCLEOTIDE SEQUENCE [LARGE SCALE GENOMIC DNA]</scope>
    <source>
        <strain evidence="6">CG23_combo_of_CG06-09_8_20_14_all_35_49</strain>
    </source>
</reference>
<dbReference type="GO" id="GO:0004644">
    <property type="term" value="F:phosphoribosylglycinamide formyltransferase activity"/>
    <property type="evidence" value="ECO:0007669"/>
    <property type="project" value="UniProtKB-EC"/>
</dbReference>
<dbReference type="AlphaFoldDB" id="A0A2G9Y624"/>
<keyword evidence="3" id="KW-0808">Transferase</keyword>
<name>A0A2G9Y624_9BACT</name>
<dbReference type="EMBL" id="PCRE01000055">
    <property type="protein sequence ID" value="PIP14664.1"/>
    <property type="molecule type" value="Genomic_DNA"/>
</dbReference>
<gene>
    <name evidence="6" type="ORF">COX47_03945</name>
</gene>
<comment type="caution">
    <text evidence="6">The sequence shown here is derived from an EMBL/GenBank/DDBJ whole genome shotgun (WGS) entry which is preliminary data.</text>
</comment>
<evidence type="ECO:0000256" key="2">
    <source>
        <dbReference type="ARBA" id="ARBA00012254"/>
    </source>
</evidence>
<evidence type="ECO:0000256" key="4">
    <source>
        <dbReference type="ARBA" id="ARBA00022755"/>
    </source>
</evidence>
<dbReference type="Pfam" id="PF00551">
    <property type="entry name" value="Formyl_trans_N"/>
    <property type="match status" value="1"/>
</dbReference>
<feature type="domain" description="Formyl transferase N-terminal" evidence="5">
    <location>
        <begin position="40"/>
        <end position="169"/>
    </location>
</feature>
<dbReference type="GO" id="GO:0005737">
    <property type="term" value="C:cytoplasm"/>
    <property type="evidence" value="ECO:0007669"/>
    <property type="project" value="TreeGrafter"/>
</dbReference>
<dbReference type="InterPro" id="IPR036477">
    <property type="entry name" value="Formyl_transf_N_sf"/>
</dbReference>